<keyword evidence="12" id="KW-1185">Reference proteome</keyword>
<dbReference type="InterPro" id="IPR017938">
    <property type="entry name" value="Riboflavin_synthase-like_b-brl"/>
</dbReference>
<gene>
    <name evidence="11" type="ORF">NRE15_04785</name>
</gene>
<reference evidence="11 12" key="1">
    <citation type="submission" date="2022-08" db="EMBL/GenBank/DDBJ databases">
        <title>Aerococcaceae sp. nov isolated from spoiled eye mask.</title>
        <authorList>
            <person name="Zhou G."/>
            <person name="Xie X.-B."/>
            <person name="Shi Q.-S."/>
            <person name="Wang Y.-S."/>
            <person name="Wen X."/>
            <person name="Peng H."/>
            <person name="Yang X.-J."/>
            <person name="Tao H.-B."/>
            <person name="Huang X.-M."/>
        </authorList>
    </citation>
    <scope>NUCLEOTIDE SEQUENCE [LARGE SCALE GENOMIC DNA]</scope>
    <source>
        <strain evidence="12">DM20194951</strain>
    </source>
</reference>
<keyword evidence="3" id="KW-0001">2Fe-2S</keyword>
<dbReference type="PRINTS" id="PR00410">
    <property type="entry name" value="PHEHYDRXLASE"/>
</dbReference>
<protein>
    <submittedName>
        <fullName evidence="11">FAD-binding oxidoreductase</fullName>
    </submittedName>
</protein>
<feature type="transmembrane region" description="Helical" evidence="9">
    <location>
        <begin position="110"/>
        <end position="134"/>
    </location>
</feature>
<evidence type="ECO:0000256" key="1">
    <source>
        <dbReference type="ARBA" id="ARBA00001974"/>
    </source>
</evidence>
<dbReference type="InterPro" id="IPR013112">
    <property type="entry name" value="FAD-bd_8"/>
</dbReference>
<evidence type="ECO:0000313" key="12">
    <source>
        <dbReference type="Proteomes" id="UP001315967"/>
    </source>
</evidence>
<evidence type="ECO:0000313" key="11">
    <source>
        <dbReference type="EMBL" id="UUX34965.1"/>
    </source>
</evidence>
<sequence length="449" mass="51430">MSKKAYEWLFPGLSLLLFVTLLGAMLVETNSMSMGTLISYSTGLLAYTMMLVVTFIGSRPRFIEKNFGMPEMYEVHALMSVVLSILVVIHMVLQFGGFRNVLNMSIVSQTGYIAVVSLIIVMLTGIFSLSGLFVSNNKKLREFKEKKVNREISLWLHRLAIVAIIAVYFHLYYLPFLRNNTVFMTLLTVYTVATLGFYAYWKIKIQTSPMYQVSKIYRGTPTLWVLEFEPVNKTLMRYTAGDYFFIRFKGDADITKEGHPFSTSSAITARYKNSIEFMIKEAGDWTGALKNIKVGDKAQLEGPYGHFMPQHVEYSNEEEVPFILLAGGIGLTPNLSVLRHEIEKKSQRRIFLVWGLSYKEDMFMVDELEEMTKINPNFTYHIIFSNEEVEGYPFGFITDKFLQEIGAAEFYQTGEFFVCGPPPMLNATRTLIRNVNIPEEHVHLDDFGF</sequence>
<dbReference type="Pfam" id="PF08022">
    <property type="entry name" value="FAD_binding_8"/>
    <property type="match status" value="1"/>
</dbReference>
<keyword evidence="9" id="KW-1133">Transmembrane helix</keyword>
<keyword evidence="6" id="KW-0560">Oxidoreductase</keyword>
<keyword evidence="9" id="KW-0812">Transmembrane</keyword>
<dbReference type="PROSITE" id="PS51384">
    <property type="entry name" value="FAD_FR"/>
    <property type="match status" value="1"/>
</dbReference>
<evidence type="ECO:0000256" key="5">
    <source>
        <dbReference type="ARBA" id="ARBA00022827"/>
    </source>
</evidence>
<comment type="cofactor">
    <cofactor evidence="1">
        <name>FAD</name>
        <dbReference type="ChEBI" id="CHEBI:57692"/>
    </cofactor>
</comment>
<keyword evidence="7" id="KW-0408">Iron</keyword>
<feature type="transmembrane region" description="Helical" evidence="9">
    <location>
        <begin position="155"/>
        <end position="175"/>
    </location>
</feature>
<dbReference type="RefSeq" id="WP_313794458.1">
    <property type="nucleotide sequence ID" value="NZ_CP102453.1"/>
</dbReference>
<evidence type="ECO:0000259" key="10">
    <source>
        <dbReference type="PROSITE" id="PS51384"/>
    </source>
</evidence>
<proteinExistence type="predicted"/>
<evidence type="ECO:0000256" key="3">
    <source>
        <dbReference type="ARBA" id="ARBA00022714"/>
    </source>
</evidence>
<dbReference type="InterPro" id="IPR017927">
    <property type="entry name" value="FAD-bd_FR_type"/>
</dbReference>
<keyword evidence="9" id="KW-0472">Membrane</keyword>
<keyword evidence="4" id="KW-0479">Metal-binding</keyword>
<accession>A0ABY5P9C2</accession>
<feature type="transmembrane region" description="Helical" evidence="9">
    <location>
        <begin position="38"/>
        <end position="56"/>
    </location>
</feature>
<keyword evidence="5" id="KW-0274">FAD</keyword>
<dbReference type="Gene3D" id="2.40.30.10">
    <property type="entry name" value="Translation factors"/>
    <property type="match status" value="1"/>
</dbReference>
<evidence type="ECO:0000256" key="8">
    <source>
        <dbReference type="ARBA" id="ARBA00023014"/>
    </source>
</evidence>
<dbReference type="Proteomes" id="UP001315967">
    <property type="component" value="Chromosome"/>
</dbReference>
<feature type="transmembrane region" description="Helical" evidence="9">
    <location>
        <begin position="77"/>
        <end position="98"/>
    </location>
</feature>
<keyword evidence="8" id="KW-0411">Iron-sulfur</keyword>
<dbReference type="EMBL" id="CP102453">
    <property type="protein sequence ID" value="UUX34965.1"/>
    <property type="molecule type" value="Genomic_DNA"/>
</dbReference>
<dbReference type="SUPFAM" id="SSF52343">
    <property type="entry name" value="Ferredoxin reductase-like, C-terminal NADP-linked domain"/>
    <property type="match status" value="1"/>
</dbReference>
<organism evidence="11 12">
    <name type="scientific">Fundicoccus culcitae</name>
    <dbReference type="NCBI Taxonomy" id="2969821"/>
    <lineage>
        <taxon>Bacteria</taxon>
        <taxon>Bacillati</taxon>
        <taxon>Bacillota</taxon>
        <taxon>Bacilli</taxon>
        <taxon>Lactobacillales</taxon>
        <taxon>Aerococcaceae</taxon>
        <taxon>Fundicoccus</taxon>
    </lineage>
</organism>
<dbReference type="InterPro" id="IPR050415">
    <property type="entry name" value="MRET"/>
</dbReference>
<keyword evidence="2" id="KW-0285">Flavoprotein</keyword>
<evidence type="ECO:0000256" key="9">
    <source>
        <dbReference type="SAM" id="Phobius"/>
    </source>
</evidence>
<dbReference type="SUPFAM" id="SSF63380">
    <property type="entry name" value="Riboflavin synthase domain-like"/>
    <property type="match status" value="1"/>
</dbReference>
<dbReference type="Gene3D" id="3.40.50.80">
    <property type="entry name" value="Nucleotide-binding domain of ferredoxin-NADP reductase (FNR) module"/>
    <property type="match status" value="1"/>
</dbReference>
<dbReference type="InterPro" id="IPR001433">
    <property type="entry name" value="OxRdtase_FAD/NAD-bd"/>
</dbReference>
<feature type="transmembrane region" description="Helical" evidence="9">
    <location>
        <begin position="7"/>
        <end position="26"/>
    </location>
</feature>
<dbReference type="Pfam" id="PF00175">
    <property type="entry name" value="NAD_binding_1"/>
    <property type="match status" value="1"/>
</dbReference>
<evidence type="ECO:0000256" key="2">
    <source>
        <dbReference type="ARBA" id="ARBA00022630"/>
    </source>
</evidence>
<name>A0ABY5P9C2_9LACT</name>
<feature type="domain" description="FAD-binding FR-type" evidence="10">
    <location>
        <begin position="206"/>
        <end position="310"/>
    </location>
</feature>
<dbReference type="PANTHER" id="PTHR47354">
    <property type="entry name" value="NADH OXIDOREDUCTASE HCR"/>
    <property type="match status" value="1"/>
</dbReference>
<dbReference type="InterPro" id="IPR039261">
    <property type="entry name" value="FNR_nucleotide-bd"/>
</dbReference>
<evidence type="ECO:0000256" key="7">
    <source>
        <dbReference type="ARBA" id="ARBA00023004"/>
    </source>
</evidence>
<evidence type="ECO:0000256" key="6">
    <source>
        <dbReference type="ARBA" id="ARBA00023002"/>
    </source>
</evidence>
<feature type="transmembrane region" description="Helical" evidence="9">
    <location>
        <begin position="181"/>
        <end position="201"/>
    </location>
</feature>
<dbReference type="PANTHER" id="PTHR47354:SF8">
    <property type="entry name" value="1,2-PHENYLACETYL-COA EPOXIDASE, SUBUNIT E"/>
    <property type="match status" value="1"/>
</dbReference>
<evidence type="ECO:0000256" key="4">
    <source>
        <dbReference type="ARBA" id="ARBA00022723"/>
    </source>
</evidence>